<organism evidence="1 2">
    <name type="scientific">Rhynchophorus ferrugineus</name>
    <name type="common">Red palm weevil</name>
    <name type="synonym">Curculio ferrugineus</name>
    <dbReference type="NCBI Taxonomy" id="354439"/>
    <lineage>
        <taxon>Eukaryota</taxon>
        <taxon>Metazoa</taxon>
        <taxon>Ecdysozoa</taxon>
        <taxon>Arthropoda</taxon>
        <taxon>Hexapoda</taxon>
        <taxon>Insecta</taxon>
        <taxon>Pterygota</taxon>
        <taxon>Neoptera</taxon>
        <taxon>Endopterygota</taxon>
        <taxon>Coleoptera</taxon>
        <taxon>Polyphaga</taxon>
        <taxon>Cucujiformia</taxon>
        <taxon>Curculionidae</taxon>
        <taxon>Dryophthorinae</taxon>
        <taxon>Rhynchophorus</taxon>
    </lineage>
</organism>
<gene>
    <name evidence="1" type="ORF">GWI33_001320</name>
</gene>
<sequence length="143" mass="16334">MNPRRRRRSDADRRVIHDDRPACLPPCENVRPIPGQKKNPKYCDTDLGEPCGRIALPIASIWPLTENKSRLTSLNKYRMGCEIIIGLARGTLAGKKFSPNEEVTAETEAYFEAKDKSYYKNGIEKKLEGRYNQCITLEGNYIE</sequence>
<dbReference type="Proteomes" id="UP000625711">
    <property type="component" value="Unassembled WGS sequence"/>
</dbReference>
<protein>
    <submittedName>
        <fullName evidence="1">Uncharacterized protein</fullName>
    </submittedName>
</protein>
<accession>A0A834HLX9</accession>
<dbReference type="OrthoDB" id="10065579at2759"/>
<evidence type="ECO:0000313" key="1">
    <source>
        <dbReference type="EMBL" id="KAF7263719.1"/>
    </source>
</evidence>
<proteinExistence type="predicted"/>
<keyword evidence="2" id="KW-1185">Reference proteome</keyword>
<reference evidence="1" key="1">
    <citation type="submission" date="2020-08" db="EMBL/GenBank/DDBJ databases">
        <title>Genome sequencing and assembly of the red palm weevil Rhynchophorus ferrugineus.</title>
        <authorList>
            <person name="Dias G.B."/>
            <person name="Bergman C.M."/>
            <person name="Manee M."/>
        </authorList>
    </citation>
    <scope>NUCLEOTIDE SEQUENCE</scope>
    <source>
        <strain evidence="1">AA-2017</strain>
        <tissue evidence="1">Whole larva</tissue>
    </source>
</reference>
<dbReference type="EMBL" id="JAACXV010019960">
    <property type="protein sequence ID" value="KAF7263719.1"/>
    <property type="molecule type" value="Genomic_DNA"/>
</dbReference>
<name>A0A834HLX9_RHYFE</name>
<comment type="caution">
    <text evidence="1">The sequence shown here is derived from an EMBL/GenBank/DDBJ whole genome shotgun (WGS) entry which is preliminary data.</text>
</comment>
<evidence type="ECO:0000313" key="2">
    <source>
        <dbReference type="Proteomes" id="UP000625711"/>
    </source>
</evidence>
<dbReference type="AlphaFoldDB" id="A0A834HLX9"/>